<dbReference type="OrthoDB" id="5952844at2"/>
<proteinExistence type="predicted"/>
<organism evidence="1 2">
    <name type="scientific">Taibaiella soli</name>
    <dbReference type="NCBI Taxonomy" id="1649169"/>
    <lineage>
        <taxon>Bacteria</taxon>
        <taxon>Pseudomonadati</taxon>
        <taxon>Bacteroidota</taxon>
        <taxon>Chitinophagia</taxon>
        <taxon>Chitinophagales</taxon>
        <taxon>Chitinophagaceae</taxon>
        <taxon>Taibaiella</taxon>
    </lineage>
</organism>
<protein>
    <submittedName>
        <fullName evidence="1">Uncharacterized protein</fullName>
    </submittedName>
</protein>
<accession>A0A2W2B1W2</accession>
<reference evidence="1 2" key="1">
    <citation type="submission" date="2018-06" db="EMBL/GenBank/DDBJ databases">
        <title>Mucibacter soli gen. nov., sp. nov., a new member of the family Chitinophagaceae producing mucin.</title>
        <authorList>
            <person name="Kim M.-K."/>
            <person name="Park S."/>
            <person name="Kim T.-S."/>
            <person name="Joung Y."/>
            <person name="Han J.-H."/>
            <person name="Kim S.B."/>
        </authorList>
    </citation>
    <scope>NUCLEOTIDE SEQUENCE [LARGE SCALE GENOMIC DNA]</scope>
    <source>
        <strain evidence="1 2">R1-15</strain>
    </source>
</reference>
<dbReference type="RefSeq" id="WP_110997854.1">
    <property type="nucleotide sequence ID" value="NZ_QKTW01000008.1"/>
</dbReference>
<evidence type="ECO:0000313" key="1">
    <source>
        <dbReference type="EMBL" id="PZF74008.1"/>
    </source>
</evidence>
<dbReference type="Proteomes" id="UP000248745">
    <property type="component" value="Unassembled WGS sequence"/>
</dbReference>
<comment type="caution">
    <text evidence="1">The sequence shown here is derived from an EMBL/GenBank/DDBJ whole genome shotgun (WGS) entry which is preliminary data.</text>
</comment>
<gene>
    <name evidence="1" type="ORF">DN068_05285</name>
</gene>
<dbReference type="AlphaFoldDB" id="A0A2W2B1W2"/>
<evidence type="ECO:0000313" key="2">
    <source>
        <dbReference type="Proteomes" id="UP000248745"/>
    </source>
</evidence>
<keyword evidence="2" id="KW-1185">Reference proteome</keyword>
<dbReference type="EMBL" id="QKTW01000008">
    <property type="protein sequence ID" value="PZF74008.1"/>
    <property type="molecule type" value="Genomic_DNA"/>
</dbReference>
<name>A0A2W2B1W2_9BACT</name>
<sequence>MPLNDLVQNPIDDKAIVALTQLADELAKTLVSNRIINHLTPPERQQYGSINEQNKLLVNKVYDYHVANPAYSSPDVNWDLFDRNLTARNGLAAIESKLRQILEICGDTRILYDYSLYHNALLDYDYTKYKASNATGAGYTTKYQGIKQLFPATHKADTSTETTTDTLNKG</sequence>